<evidence type="ECO:0000256" key="3">
    <source>
        <dbReference type="ARBA" id="ARBA00022553"/>
    </source>
</evidence>
<dbReference type="SUPFAM" id="SSF47384">
    <property type="entry name" value="Homodimeric domain of signal transducing histidine kinase"/>
    <property type="match status" value="1"/>
</dbReference>
<dbReference type="NCBIfam" id="TIGR00229">
    <property type="entry name" value="sensory_box"/>
    <property type="match status" value="1"/>
</dbReference>
<dbReference type="CDD" id="cd00082">
    <property type="entry name" value="HisKA"/>
    <property type="match status" value="1"/>
</dbReference>
<dbReference type="GO" id="GO:0000155">
    <property type="term" value="F:phosphorelay sensor kinase activity"/>
    <property type="evidence" value="ECO:0007669"/>
    <property type="project" value="InterPro"/>
</dbReference>
<dbReference type="InterPro" id="IPR035965">
    <property type="entry name" value="PAS-like_dom_sf"/>
</dbReference>
<sequence length="937" mass="102404">MALKKSELYSSLWASCDELRGGMDASQYKDYVLVLLFIKYISDKYAGQPFAPISIPEGATFKDMVALKGKPDIGDKINTKIIAPLAGANKLSDMPDFNDATKLGSGKEMVDRLTNLIAIFENPALDFSKNRADGDDILGDAYEYLMRHFATESGKSKGQFYTPAEVSRIMAQILGIRAAKTSASTTVYDPTAGSGSLLLKVGDEAGTAVTLYGQEKDAATSGLARMNMILHNNPTALVVQGNTLTDPKFKDGEALKTFDYVVANPPFSDKRWSTGLTPAKDPFDRFQSFGVPPGKQGDYAYLLHIVRSLRSTGKGACILPHGVLFRGNAEAEIRKNLVKKGYIKGVIGLPANLFYGTGIPACIVVIDKENAHTRKGIFLIDASAGFMKDGPKNRLRAQDTRAVPMRDEAGGVVMWVGSNTDVDDIKRAEIALKDSEVRFRRLFESAQDGILILDAGTGKVIDANPFMTALLGYSHDEFMGKELWEIGLFRDIEESRAAYRELQEKGYVRYENLPLESRSGHKVEVEFVSNVYAENHHRVVQCNVRDITERSRLQRQVRDQAAALADLDRRKDEFLATLAHELRNPLAPIRNSLHIMKLSGADAATVERSRNVIERQVQQMVRLVDDLMDVSRIVQGKVELRTGRVELAAVVARAVETARPVIDAKGHDLTISLPPDSLPLEADTVRLAQVVGNLLNNAAKYTEPGGRIRLTAERDGDEAVLRVTDTGIGIAPDMLPRVFGMFVQVDPTATRSQGGLGIGLMLVKNLVGLHRGTVEAHSAGLGTGSEFVVRLPLVSRGSVQPEVPDAGQKPHERHPGRRLLVVDDNVDAADTLATLLRLSGHDVRVAHSGAAALAVVTDYRPDMAFLDIGMPGMDGYEVARRLREQPGLQRAVLVAVTGWGSPEDRRRTTEAGFDHHLVKPVEPAVLEKLLAGLRNQP</sequence>
<comment type="catalytic activity">
    <reaction evidence="11">
        <text>a 2'-deoxyadenosine in DNA + S-adenosyl-L-methionine = an N(6)-methyl-2'-deoxyadenosine in DNA + S-adenosyl-L-homocysteine + H(+)</text>
        <dbReference type="Rhea" id="RHEA:15197"/>
        <dbReference type="Rhea" id="RHEA-COMP:12418"/>
        <dbReference type="Rhea" id="RHEA-COMP:12419"/>
        <dbReference type="ChEBI" id="CHEBI:15378"/>
        <dbReference type="ChEBI" id="CHEBI:57856"/>
        <dbReference type="ChEBI" id="CHEBI:59789"/>
        <dbReference type="ChEBI" id="CHEBI:90615"/>
        <dbReference type="ChEBI" id="CHEBI:90616"/>
        <dbReference type="EC" id="2.1.1.72"/>
    </reaction>
</comment>
<dbReference type="FunFam" id="3.30.565.10:FF:000006">
    <property type="entry name" value="Sensor histidine kinase WalK"/>
    <property type="match status" value="1"/>
</dbReference>
<feature type="domain" description="PAS" evidence="15">
    <location>
        <begin position="435"/>
        <end position="506"/>
    </location>
</feature>
<evidence type="ECO:0000259" key="15">
    <source>
        <dbReference type="PROSITE" id="PS50112"/>
    </source>
</evidence>
<organism evidence="17 18">
    <name type="scientific">Frigoriglobus tundricola</name>
    <dbReference type="NCBI Taxonomy" id="2774151"/>
    <lineage>
        <taxon>Bacteria</taxon>
        <taxon>Pseudomonadati</taxon>
        <taxon>Planctomycetota</taxon>
        <taxon>Planctomycetia</taxon>
        <taxon>Gemmatales</taxon>
        <taxon>Gemmataceae</taxon>
        <taxon>Frigoriglobus</taxon>
    </lineage>
</organism>
<dbReference type="Gene3D" id="3.30.450.20">
    <property type="entry name" value="PAS domain"/>
    <property type="match status" value="1"/>
</dbReference>
<evidence type="ECO:0000259" key="16">
    <source>
        <dbReference type="PROSITE" id="PS50113"/>
    </source>
</evidence>
<dbReference type="Pfam" id="PF00512">
    <property type="entry name" value="HisKA"/>
    <property type="match status" value="1"/>
</dbReference>
<dbReference type="Gene3D" id="3.40.50.2300">
    <property type="match status" value="1"/>
</dbReference>
<feature type="domain" description="Response regulatory" evidence="14">
    <location>
        <begin position="818"/>
        <end position="934"/>
    </location>
</feature>
<dbReference type="Gene3D" id="1.20.1260.30">
    <property type="match status" value="1"/>
</dbReference>
<protein>
    <submittedName>
        <fullName evidence="17">Type I restriction-modification system, DNA-methyltransferase subunit M</fullName>
        <ecNumber evidence="17">2.1.1.72</ecNumber>
    </submittedName>
</protein>
<dbReference type="Pfam" id="PF02518">
    <property type="entry name" value="HATPase_c"/>
    <property type="match status" value="1"/>
</dbReference>
<keyword evidence="4 17" id="KW-0489">Methyltransferase</keyword>
<evidence type="ECO:0000256" key="5">
    <source>
        <dbReference type="ARBA" id="ARBA00022679"/>
    </source>
</evidence>
<feature type="domain" description="Histidine kinase" evidence="13">
    <location>
        <begin position="577"/>
        <end position="795"/>
    </location>
</feature>
<proteinExistence type="inferred from homology"/>
<dbReference type="FunFam" id="1.10.287.130:FF:000001">
    <property type="entry name" value="Two-component sensor histidine kinase"/>
    <property type="match status" value="1"/>
</dbReference>
<dbReference type="GO" id="GO:0003677">
    <property type="term" value="F:DNA binding"/>
    <property type="evidence" value="ECO:0007669"/>
    <property type="project" value="InterPro"/>
</dbReference>
<evidence type="ECO:0000259" key="13">
    <source>
        <dbReference type="PROSITE" id="PS50109"/>
    </source>
</evidence>
<evidence type="ECO:0000313" key="17">
    <source>
        <dbReference type="EMBL" id="QJW98524.1"/>
    </source>
</evidence>
<dbReference type="CDD" id="cd00130">
    <property type="entry name" value="PAS"/>
    <property type="match status" value="1"/>
</dbReference>
<evidence type="ECO:0000256" key="7">
    <source>
        <dbReference type="ARBA" id="ARBA00022747"/>
    </source>
</evidence>
<dbReference type="InterPro" id="IPR002052">
    <property type="entry name" value="DNA_methylase_N6_adenine_CS"/>
</dbReference>
<dbReference type="KEGG" id="ftj:FTUN_6114"/>
<dbReference type="InterPro" id="IPR003356">
    <property type="entry name" value="DNA_methylase_A-5"/>
</dbReference>
<dbReference type="Pfam" id="PF13188">
    <property type="entry name" value="PAS_8"/>
    <property type="match status" value="1"/>
</dbReference>
<dbReference type="PANTHER" id="PTHR42933">
    <property type="entry name" value="SLR6095 PROTEIN"/>
    <property type="match status" value="1"/>
</dbReference>
<dbReference type="PANTHER" id="PTHR42933:SF3">
    <property type="entry name" value="TYPE I RESTRICTION ENZYME MJAVIII METHYLASE SUBUNIT"/>
    <property type="match status" value="1"/>
</dbReference>
<dbReference type="PROSITE" id="PS00092">
    <property type="entry name" value="N6_MTASE"/>
    <property type="match status" value="1"/>
</dbReference>
<dbReference type="InterPro" id="IPR011006">
    <property type="entry name" value="CheY-like_superfamily"/>
</dbReference>
<dbReference type="GO" id="GO:0008170">
    <property type="term" value="F:N-methyltransferase activity"/>
    <property type="evidence" value="ECO:0007669"/>
    <property type="project" value="InterPro"/>
</dbReference>
<dbReference type="InterPro" id="IPR000700">
    <property type="entry name" value="PAS-assoc_C"/>
</dbReference>
<feature type="modified residue" description="4-aspartylphosphate" evidence="12">
    <location>
        <position position="867"/>
    </location>
</feature>
<dbReference type="PROSITE" id="PS50112">
    <property type="entry name" value="PAS"/>
    <property type="match status" value="1"/>
</dbReference>
<dbReference type="Pfam" id="PF00072">
    <property type="entry name" value="Response_reg"/>
    <property type="match status" value="1"/>
</dbReference>
<dbReference type="Pfam" id="PF02384">
    <property type="entry name" value="N6_Mtase"/>
    <property type="match status" value="1"/>
</dbReference>
<evidence type="ECO:0000256" key="4">
    <source>
        <dbReference type="ARBA" id="ARBA00022603"/>
    </source>
</evidence>
<name>A0A6M5YYC6_9BACT</name>
<keyword evidence="6" id="KW-0949">S-adenosyl-L-methionine</keyword>
<dbReference type="PRINTS" id="PR00507">
    <property type="entry name" value="N12N6MTFRASE"/>
</dbReference>
<keyword evidence="10" id="KW-0472">Membrane</keyword>
<dbReference type="Pfam" id="PF12161">
    <property type="entry name" value="HsdM_N"/>
    <property type="match status" value="1"/>
</dbReference>
<dbReference type="GO" id="GO:0009007">
    <property type="term" value="F:site-specific DNA-methyltransferase (adenine-specific) activity"/>
    <property type="evidence" value="ECO:0007669"/>
    <property type="project" value="UniProtKB-EC"/>
</dbReference>
<dbReference type="SUPFAM" id="SSF52172">
    <property type="entry name" value="CheY-like"/>
    <property type="match status" value="1"/>
</dbReference>
<dbReference type="InterPro" id="IPR001789">
    <property type="entry name" value="Sig_transdc_resp-reg_receiver"/>
</dbReference>
<dbReference type="Gene3D" id="1.10.287.130">
    <property type="match status" value="1"/>
</dbReference>
<accession>A0A6M5YYC6</accession>
<dbReference type="SUPFAM" id="SSF55785">
    <property type="entry name" value="PYP-like sensor domain (PAS domain)"/>
    <property type="match status" value="1"/>
</dbReference>
<dbReference type="InterPro" id="IPR003661">
    <property type="entry name" value="HisK_dim/P_dom"/>
</dbReference>
<dbReference type="RefSeq" id="WP_171473681.1">
    <property type="nucleotide sequence ID" value="NZ_CP053452.2"/>
</dbReference>
<dbReference type="InterPro" id="IPR051537">
    <property type="entry name" value="DNA_Adenine_Mtase"/>
</dbReference>
<comment type="catalytic activity">
    <reaction evidence="1">
        <text>ATP + protein L-histidine = ADP + protein N-phospho-L-histidine.</text>
        <dbReference type="EC" id="2.7.13.3"/>
    </reaction>
</comment>
<keyword evidence="7" id="KW-0680">Restriction system</keyword>
<keyword evidence="3 12" id="KW-0597">Phosphoprotein</keyword>
<evidence type="ECO:0000256" key="12">
    <source>
        <dbReference type="PROSITE-ProRule" id="PRU00169"/>
    </source>
</evidence>
<evidence type="ECO:0000256" key="1">
    <source>
        <dbReference type="ARBA" id="ARBA00000085"/>
    </source>
</evidence>
<dbReference type="GO" id="GO:0009307">
    <property type="term" value="P:DNA restriction-modification system"/>
    <property type="evidence" value="ECO:0007669"/>
    <property type="project" value="UniProtKB-KW"/>
</dbReference>
<dbReference type="SUPFAM" id="SSF55874">
    <property type="entry name" value="ATPase domain of HSP90 chaperone/DNA topoisomerase II/histidine kinase"/>
    <property type="match status" value="1"/>
</dbReference>
<dbReference type="InterPro" id="IPR029063">
    <property type="entry name" value="SAM-dependent_MTases_sf"/>
</dbReference>
<dbReference type="EMBL" id="CP053452">
    <property type="protein sequence ID" value="QJW98524.1"/>
    <property type="molecule type" value="Genomic_DNA"/>
</dbReference>
<keyword evidence="9" id="KW-0902">Two-component regulatory system</keyword>
<dbReference type="PROSITE" id="PS50113">
    <property type="entry name" value="PAC"/>
    <property type="match status" value="1"/>
</dbReference>
<keyword evidence="5 17" id="KW-0808">Transferase</keyword>
<comment type="similarity">
    <text evidence="2">Belongs to the N(4)/N(6)-methyltransferase family.</text>
</comment>
<dbReference type="PROSITE" id="PS50110">
    <property type="entry name" value="RESPONSE_REGULATORY"/>
    <property type="match status" value="1"/>
</dbReference>
<evidence type="ECO:0000256" key="9">
    <source>
        <dbReference type="ARBA" id="ARBA00023012"/>
    </source>
</evidence>
<evidence type="ECO:0000256" key="8">
    <source>
        <dbReference type="ARBA" id="ARBA00022777"/>
    </source>
</evidence>
<dbReference type="InterPro" id="IPR038333">
    <property type="entry name" value="T1MK-like_N_sf"/>
</dbReference>
<dbReference type="SMART" id="SM00448">
    <property type="entry name" value="REC"/>
    <property type="match status" value="1"/>
</dbReference>
<dbReference type="Gene3D" id="3.30.565.10">
    <property type="entry name" value="Histidine kinase-like ATPase, C-terminal domain"/>
    <property type="match status" value="1"/>
</dbReference>
<dbReference type="InterPro" id="IPR000014">
    <property type="entry name" value="PAS"/>
</dbReference>
<dbReference type="CDD" id="cd17580">
    <property type="entry name" value="REC_2_DhkD-like"/>
    <property type="match status" value="1"/>
</dbReference>
<keyword evidence="8" id="KW-0418">Kinase</keyword>
<dbReference type="SUPFAM" id="SSF53335">
    <property type="entry name" value="S-adenosyl-L-methionine-dependent methyltransferases"/>
    <property type="match status" value="1"/>
</dbReference>
<evidence type="ECO:0000256" key="10">
    <source>
        <dbReference type="ARBA" id="ARBA00023136"/>
    </source>
</evidence>
<feature type="domain" description="PAC" evidence="16">
    <location>
        <begin position="373"/>
        <end position="434"/>
    </location>
</feature>
<dbReference type="InterPro" id="IPR005467">
    <property type="entry name" value="His_kinase_dom"/>
</dbReference>
<dbReference type="InterPro" id="IPR036890">
    <property type="entry name" value="HATPase_C_sf"/>
</dbReference>
<keyword evidence="18" id="KW-1185">Reference proteome</keyword>
<dbReference type="SMART" id="SM00091">
    <property type="entry name" value="PAS"/>
    <property type="match status" value="1"/>
</dbReference>
<dbReference type="InterPro" id="IPR022749">
    <property type="entry name" value="D12N6_MeTrfase_N"/>
</dbReference>
<evidence type="ECO:0000256" key="11">
    <source>
        <dbReference type="ARBA" id="ARBA00047942"/>
    </source>
</evidence>
<evidence type="ECO:0000256" key="6">
    <source>
        <dbReference type="ARBA" id="ARBA00022691"/>
    </source>
</evidence>
<dbReference type="Proteomes" id="UP000503447">
    <property type="component" value="Chromosome"/>
</dbReference>
<dbReference type="InterPro" id="IPR003594">
    <property type="entry name" value="HATPase_dom"/>
</dbReference>
<dbReference type="InterPro" id="IPR036097">
    <property type="entry name" value="HisK_dim/P_sf"/>
</dbReference>
<reference evidence="18" key="1">
    <citation type="submission" date="2020-05" db="EMBL/GenBank/DDBJ databases">
        <title>Frigoriglobus tundricola gen. nov., sp. nov., a psychrotolerant cellulolytic planctomycete of the family Gemmataceae with two divergent copies of 16S rRNA gene.</title>
        <authorList>
            <person name="Kulichevskaya I.S."/>
            <person name="Ivanova A.A."/>
            <person name="Naumoff D.G."/>
            <person name="Beletsky A.V."/>
            <person name="Rijpstra W.I.C."/>
            <person name="Sinninghe Damste J.S."/>
            <person name="Mardanov A.V."/>
            <person name="Ravin N.V."/>
            <person name="Dedysh S.N."/>
        </authorList>
    </citation>
    <scope>NUCLEOTIDE SEQUENCE [LARGE SCALE GENOMIC DNA]</scope>
    <source>
        <strain evidence="18">PL17</strain>
    </source>
</reference>
<evidence type="ECO:0000259" key="14">
    <source>
        <dbReference type="PROSITE" id="PS50110"/>
    </source>
</evidence>
<evidence type="ECO:0000256" key="2">
    <source>
        <dbReference type="ARBA" id="ARBA00006594"/>
    </source>
</evidence>
<gene>
    <name evidence="17" type="ORF">FTUN_6114</name>
</gene>
<dbReference type="EC" id="2.1.1.72" evidence="17"/>
<dbReference type="SMART" id="SM00387">
    <property type="entry name" value="HATPase_c"/>
    <property type="match status" value="1"/>
</dbReference>
<dbReference type="Gene3D" id="3.40.50.150">
    <property type="entry name" value="Vaccinia Virus protein VP39"/>
    <property type="match status" value="1"/>
</dbReference>
<dbReference type="AlphaFoldDB" id="A0A6M5YYC6"/>
<dbReference type="SMART" id="SM00388">
    <property type="entry name" value="HisKA"/>
    <property type="match status" value="1"/>
</dbReference>
<dbReference type="PROSITE" id="PS50109">
    <property type="entry name" value="HIS_KIN"/>
    <property type="match status" value="1"/>
</dbReference>
<dbReference type="GO" id="GO:0032259">
    <property type="term" value="P:methylation"/>
    <property type="evidence" value="ECO:0007669"/>
    <property type="project" value="UniProtKB-KW"/>
</dbReference>
<evidence type="ECO:0000313" key="18">
    <source>
        <dbReference type="Proteomes" id="UP000503447"/>
    </source>
</evidence>